<accession>K5X918</accession>
<evidence type="ECO:0000256" key="1">
    <source>
        <dbReference type="ARBA" id="ARBA00022737"/>
    </source>
</evidence>
<dbReference type="InterPro" id="IPR011990">
    <property type="entry name" value="TPR-like_helical_dom_sf"/>
</dbReference>
<dbReference type="Proteomes" id="UP000008370">
    <property type="component" value="Unassembled WGS sequence"/>
</dbReference>
<dbReference type="EMBL" id="JH930469">
    <property type="protein sequence ID" value="EKM59352.1"/>
    <property type="molecule type" value="Genomic_DNA"/>
</dbReference>
<dbReference type="AlphaFoldDB" id="K5X918"/>
<name>K5X918_PHACS</name>
<reference evidence="7 8" key="1">
    <citation type="journal article" date="2012" name="BMC Genomics">
        <title>Comparative genomics of the white-rot fungi, Phanerochaete carnosa and P. chrysosporium, to elucidate the genetic basis of the distinct wood types they colonize.</title>
        <authorList>
            <person name="Suzuki H."/>
            <person name="MacDonald J."/>
            <person name="Syed K."/>
            <person name="Salamov A."/>
            <person name="Hori C."/>
            <person name="Aerts A."/>
            <person name="Henrissat B."/>
            <person name="Wiebenga A."/>
            <person name="vanKuyk P.A."/>
            <person name="Barry K."/>
            <person name="Lindquist E."/>
            <person name="LaButti K."/>
            <person name="Lapidus A."/>
            <person name="Lucas S."/>
            <person name="Coutinho P."/>
            <person name="Gong Y."/>
            <person name="Samejima M."/>
            <person name="Mahadevan R."/>
            <person name="Abou-Zaid M."/>
            <person name="de Vries R.P."/>
            <person name="Igarashi K."/>
            <person name="Yadav J.S."/>
            <person name="Grigoriev I.V."/>
            <person name="Master E.R."/>
        </authorList>
    </citation>
    <scope>NUCLEOTIDE SEQUENCE [LARGE SCALE GENOMIC DNA]</scope>
    <source>
        <strain evidence="7 8">HHB-10118-sp</strain>
    </source>
</reference>
<gene>
    <name evidence="7" type="ORF">PHACADRAFT_191699</name>
</gene>
<dbReference type="PROSITE" id="PS50005">
    <property type="entry name" value="TPR"/>
    <property type="match status" value="1"/>
</dbReference>
<evidence type="ECO:0000256" key="2">
    <source>
        <dbReference type="ARBA" id="ARBA00022803"/>
    </source>
</evidence>
<evidence type="ECO:0000313" key="7">
    <source>
        <dbReference type="EMBL" id="EKM59352.1"/>
    </source>
</evidence>
<dbReference type="Pfam" id="PF13181">
    <property type="entry name" value="TPR_8"/>
    <property type="match status" value="1"/>
</dbReference>
<dbReference type="GO" id="GO:0030544">
    <property type="term" value="F:Hsp70 protein binding"/>
    <property type="evidence" value="ECO:0007669"/>
    <property type="project" value="TreeGrafter"/>
</dbReference>
<dbReference type="STRING" id="650164.K5X918"/>
<dbReference type="OrthoDB" id="1724687at2759"/>
<protein>
    <recommendedName>
        <fullName evidence="6">Cns1/TTC4 wheel domain-containing protein</fullName>
    </recommendedName>
</protein>
<dbReference type="InterPro" id="IPR044059">
    <property type="entry name" value="Csn1/TTC4_wheel"/>
</dbReference>
<dbReference type="GO" id="GO:0005634">
    <property type="term" value="C:nucleus"/>
    <property type="evidence" value="ECO:0007669"/>
    <property type="project" value="TreeGrafter"/>
</dbReference>
<dbReference type="SMART" id="SM00028">
    <property type="entry name" value="TPR"/>
    <property type="match status" value="3"/>
</dbReference>
<feature type="repeat" description="TPR" evidence="4">
    <location>
        <begin position="54"/>
        <end position="87"/>
    </location>
</feature>
<evidence type="ECO:0000256" key="4">
    <source>
        <dbReference type="PROSITE-ProRule" id="PRU00339"/>
    </source>
</evidence>
<dbReference type="GO" id="GO:0006457">
    <property type="term" value="P:protein folding"/>
    <property type="evidence" value="ECO:0007669"/>
    <property type="project" value="TreeGrafter"/>
</dbReference>
<dbReference type="PANTHER" id="PTHR46035:SF1">
    <property type="entry name" value="TETRATRICOPEPTIDE REPEAT PROTEIN 4"/>
    <property type="match status" value="1"/>
</dbReference>
<dbReference type="GeneID" id="18910777"/>
<dbReference type="GO" id="GO:0051879">
    <property type="term" value="F:Hsp90 protein binding"/>
    <property type="evidence" value="ECO:0007669"/>
    <property type="project" value="InterPro"/>
</dbReference>
<organism evidence="7 8">
    <name type="scientific">Phanerochaete carnosa (strain HHB-10118-sp)</name>
    <name type="common">White-rot fungus</name>
    <name type="synonym">Peniophora carnosa</name>
    <dbReference type="NCBI Taxonomy" id="650164"/>
    <lineage>
        <taxon>Eukaryota</taxon>
        <taxon>Fungi</taxon>
        <taxon>Dikarya</taxon>
        <taxon>Basidiomycota</taxon>
        <taxon>Agaricomycotina</taxon>
        <taxon>Agaricomycetes</taxon>
        <taxon>Polyporales</taxon>
        <taxon>Phanerochaetaceae</taxon>
        <taxon>Phanerochaete</taxon>
    </lineage>
</organism>
<dbReference type="Pfam" id="PF18972">
    <property type="entry name" value="Wheel"/>
    <property type="match status" value="1"/>
</dbReference>
<keyword evidence="1" id="KW-0677">Repeat</keyword>
<dbReference type="CDD" id="cd21377">
    <property type="entry name" value="CTWD_Cns1-like"/>
    <property type="match status" value="1"/>
</dbReference>
<sequence length="358" mass="40672">MVFPQPAETSVEEKLAAFDSAPLFMKSLPEDIIDNPVVSALQSLAYEGTPDEIAQNFKEQGNEYFKGKRYREASSFYAQGVDAKPTDPTLLEVLLCNRAAYVLAREENYGSVLRDCSKAITINQKSSKAYYRSALALVVLERFDEAIDCCKRCLQYDRDNAAIQSVLEKATKLKEAKEKKEREKQEKLRHERENKRRLAVAFKERNIIVVDGPNAESEIDYEPHFDHEDPTGRMLVLPVLFLYPQYAQTDIISEFVEDTPFSAHVERMFPPAVPPPSWDLKIEYSADHIVIYAATHRRRLLKVGKKMSLRDVLRAAVGEEGESRDGLELKGGCLSFVVLAKGEVEKTWIEDFKKARGV</sequence>
<dbReference type="PANTHER" id="PTHR46035">
    <property type="entry name" value="TETRATRICOPEPTIDE REPEAT PROTEIN 4"/>
    <property type="match status" value="1"/>
</dbReference>
<dbReference type="InterPro" id="IPR019734">
    <property type="entry name" value="TPR_rpt"/>
</dbReference>
<dbReference type="KEGG" id="pco:PHACADRAFT_191699"/>
<keyword evidence="8" id="KW-1185">Reference proteome</keyword>
<dbReference type="RefSeq" id="XP_007391916.1">
    <property type="nucleotide sequence ID" value="XM_007391854.1"/>
</dbReference>
<dbReference type="HOGENOM" id="CLU_040446_1_0_1"/>
<feature type="domain" description="Cns1/TTC4 wheel" evidence="6">
    <location>
        <begin position="233"/>
        <end position="352"/>
    </location>
</feature>
<comment type="similarity">
    <text evidence="3">Belongs to the TTC4 family.</text>
</comment>
<evidence type="ECO:0000259" key="6">
    <source>
        <dbReference type="Pfam" id="PF18972"/>
    </source>
</evidence>
<proteinExistence type="inferred from homology"/>
<keyword evidence="2 4" id="KW-0802">TPR repeat</keyword>
<feature type="coiled-coil region" evidence="5">
    <location>
        <begin position="163"/>
        <end position="194"/>
    </location>
</feature>
<dbReference type="InParanoid" id="K5X918"/>
<evidence type="ECO:0000313" key="8">
    <source>
        <dbReference type="Proteomes" id="UP000008370"/>
    </source>
</evidence>
<dbReference type="GO" id="GO:0005829">
    <property type="term" value="C:cytosol"/>
    <property type="evidence" value="ECO:0007669"/>
    <property type="project" value="TreeGrafter"/>
</dbReference>
<dbReference type="FunCoup" id="K5X918">
    <property type="interactions" value="722"/>
</dbReference>
<dbReference type="Gene3D" id="1.25.40.10">
    <property type="entry name" value="Tetratricopeptide repeat domain"/>
    <property type="match status" value="1"/>
</dbReference>
<dbReference type="SUPFAM" id="SSF48452">
    <property type="entry name" value="TPR-like"/>
    <property type="match status" value="1"/>
</dbReference>
<keyword evidence="5" id="KW-0175">Coiled coil</keyword>
<evidence type="ECO:0000256" key="5">
    <source>
        <dbReference type="SAM" id="Coils"/>
    </source>
</evidence>
<evidence type="ECO:0000256" key="3">
    <source>
        <dbReference type="ARBA" id="ARBA00023602"/>
    </source>
</evidence>